<comment type="caution">
    <text evidence="1">The sequence shown here is derived from an EMBL/GenBank/DDBJ whole genome shotgun (WGS) entry which is preliminary data.</text>
</comment>
<dbReference type="InterPro" id="IPR015943">
    <property type="entry name" value="WD40/YVTN_repeat-like_dom_sf"/>
</dbReference>
<evidence type="ECO:0000313" key="2">
    <source>
        <dbReference type="Proteomes" id="UP001432322"/>
    </source>
</evidence>
<feature type="non-terminal residue" evidence="1">
    <location>
        <position position="1"/>
    </location>
</feature>
<keyword evidence="2" id="KW-1185">Reference proteome</keyword>
<dbReference type="Proteomes" id="UP001432322">
    <property type="component" value="Unassembled WGS sequence"/>
</dbReference>
<dbReference type="SUPFAM" id="SSF50978">
    <property type="entry name" value="WD40 repeat-like"/>
    <property type="match status" value="1"/>
</dbReference>
<protein>
    <submittedName>
        <fullName evidence="1">Uncharacterized protein</fullName>
    </submittedName>
</protein>
<proteinExistence type="predicted"/>
<dbReference type="EMBL" id="BTSY01000002">
    <property type="protein sequence ID" value="GMT13771.1"/>
    <property type="molecule type" value="Genomic_DNA"/>
</dbReference>
<dbReference type="Gene3D" id="2.130.10.10">
    <property type="entry name" value="YVTN repeat-like/Quinoprotein amine dehydrogenase"/>
    <property type="match status" value="1"/>
</dbReference>
<dbReference type="AlphaFoldDB" id="A0AAV5V2G1"/>
<organism evidence="1 2">
    <name type="scientific">Pristionchus fissidentatus</name>
    <dbReference type="NCBI Taxonomy" id="1538716"/>
    <lineage>
        <taxon>Eukaryota</taxon>
        <taxon>Metazoa</taxon>
        <taxon>Ecdysozoa</taxon>
        <taxon>Nematoda</taxon>
        <taxon>Chromadorea</taxon>
        <taxon>Rhabditida</taxon>
        <taxon>Rhabditina</taxon>
        <taxon>Diplogasteromorpha</taxon>
        <taxon>Diplogasteroidea</taxon>
        <taxon>Neodiplogasteridae</taxon>
        <taxon>Pristionchus</taxon>
    </lineage>
</organism>
<dbReference type="InterPro" id="IPR036322">
    <property type="entry name" value="WD40_repeat_dom_sf"/>
</dbReference>
<accession>A0AAV5V2G1</accession>
<evidence type="ECO:0000313" key="1">
    <source>
        <dbReference type="EMBL" id="GMT13771.1"/>
    </source>
</evidence>
<name>A0AAV5V2G1_9BILA</name>
<gene>
    <name evidence="1" type="ORF">PFISCL1PPCAC_5068</name>
</gene>
<reference evidence="1" key="1">
    <citation type="submission" date="2023-10" db="EMBL/GenBank/DDBJ databases">
        <title>Genome assembly of Pristionchus species.</title>
        <authorList>
            <person name="Yoshida K."/>
            <person name="Sommer R.J."/>
        </authorList>
    </citation>
    <scope>NUCLEOTIDE SEQUENCE</scope>
    <source>
        <strain evidence="1">RS5133</strain>
    </source>
</reference>
<sequence length="342" mass="37894">RSSMSIAAYNDQPRYGRQESNLEQVSGMGPCVEIFHKQVVQDGTTPLGHMERGAKLFEDGDCVRFLLTARTQYYVALSSRFISVFRPMIDNDHTVSCTQNAHEVAELCKTGDEIVGHGKIEEVEFTREDATTLYCKDALSFKLLIAFSSGTVKRIQVNVKCQHYRNFSMKVKILSTNKSARGKLISALIIDKSALALIFEDTIVRPDKTVGRGKPSEGRQVVAAGETPWKGKVLLATDDGEIHIVKMSDKVGDGKLPLFGAGKCLLSSDGLEIASPKAFVVWGKEIVVGNEKGNMYRMDKSNLHLIDEYDLGYGPICFLQSHKDDLWIGSKDGTLQNYDDIC</sequence>